<proteinExistence type="predicted"/>
<dbReference type="AlphaFoldDB" id="A0A0G0WEL4"/>
<reference evidence="1 2" key="1">
    <citation type="journal article" date="2015" name="Nature">
        <title>rRNA introns, odd ribosomes, and small enigmatic genomes across a large radiation of phyla.</title>
        <authorList>
            <person name="Brown C.T."/>
            <person name="Hug L.A."/>
            <person name="Thomas B.C."/>
            <person name="Sharon I."/>
            <person name="Castelle C.J."/>
            <person name="Singh A."/>
            <person name="Wilkins M.J."/>
            <person name="Williams K.H."/>
            <person name="Banfield J.F."/>
        </authorList>
    </citation>
    <scope>NUCLEOTIDE SEQUENCE [LARGE SCALE GENOMIC DNA]</scope>
</reference>
<dbReference type="EMBL" id="LCBN01000074">
    <property type="protein sequence ID" value="KKS11390.1"/>
    <property type="molecule type" value="Genomic_DNA"/>
</dbReference>
<name>A0A0G0WEL4_9BACT</name>
<comment type="caution">
    <text evidence="1">The sequence shown here is derived from an EMBL/GenBank/DDBJ whole genome shotgun (WGS) entry which is preliminary data.</text>
</comment>
<evidence type="ECO:0000313" key="2">
    <source>
        <dbReference type="Proteomes" id="UP000034753"/>
    </source>
</evidence>
<sequence length="152" mass="16844">MRYPALSDMWRLDMALRPKTNGKAITEGGQSRILYSARQIIPLTLFPDQITVEELRIVWLRKMGPWMNEVVSIMATDIASVNCSSGLFFGFIHVQSLTGGPEILVDNLLKKDVLVIRSLVEGIAMSAREGLKVNGENLEAEKQSLIQAGTVN</sequence>
<accession>A0A0G0WEL4</accession>
<evidence type="ECO:0000313" key="1">
    <source>
        <dbReference type="EMBL" id="KKS11390.1"/>
    </source>
</evidence>
<organism evidence="1 2">
    <name type="scientific">Candidatus Daviesbacteria bacterium GW2011_GWB1_41_5</name>
    <dbReference type="NCBI Taxonomy" id="1618429"/>
    <lineage>
        <taxon>Bacteria</taxon>
        <taxon>Candidatus Daviesiibacteriota</taxon>
    </lineage>
</organism>
<gene>
    <name evidence="1" type="ORF">UU67_C0074G0007</name>
</gene>
<protein>
    <submittedName>
        <fullName evidence="1">Uncharacterized protein</fullName>
    </submittedName>
</protein>
<dbReference type="Proteomes" id="UP000034753">
    <property type="component" value="Unassembled WGS sequence"/>
</dbReference>